<dbReference type="PANTHER" id="PTHR30332:SF17">
    <property type="entry name" value="TYPE IV PILIATION SYSTEM PROTEIN DR_0774-RELATED"/>
    <property type="match status" value="1"/>
</dbReference>
<dbReference type="PANTHER" id="PTHR30332">
    <property type="entry name" value="PROBABLE GENERAL SECRETION PATHWAY PROTEIN D"/>
    <property type="match status" value="1"/>
</dbReference>
<dbReference type="PATRIC" id="fig|1249552.3.peg.478"/>
<reference evidence="3 4" key="1">
    <citation type="submission" date="2015-11" db="EMBL/GenBank/DDBJ databases">
        <authorList>
            <person name="Zhang Y."/>
            <person name="Guo Z."/>
        </authorList>
    </citation>
    <scope>NUCLEOTIDE SEQUENCE [LARGE SCALE GENOMIC DNA]</scope>
    <source>
        <strain evidence="3 4">KCTC 32221</strain>
    </source>
</reference>
<dbReference type="Proteomes" id="UP000065641">
    <property type="component" value="Chromosome"/>
</dbReference>
<sequence>MIFRFLTECPIIRQSARRSWFLACLGLVSCAASDVERATDVAIIDRMETLLLDAEASYQQPIVDAPDAEVLRELLPGLSMDDDLLVPVSERFNVVANEENARDFFSNLVAGTEYGVALSSGIEGTISLNMPNVTIAEVMEAVGDIYGYQINRQGNTYRIQPPGLQTRIFTVDYLNVSRTGNSSVQVSSGGSGGAGGGFGGVGGVGGIGGVGGGFGGVGGGFGGVSGVGGIGGIGGLGTSGIGGLGGSAVGGGGGGGQVTTQTETDFWSDIKATLETMIGIRSSSSSTQANNNTGSGLLSGLVNNAPRASATSDESGRSVVVQPQVGLIMVTAAPAELERVASYIETAQNILSREVTIQVQFLEVILNKGFQSAIDFDTFGPGGADGGNNRITGQFGVGEESSGIDGISNPLSIATNFTDFDAVFRLLESRGTTQVLSSPSLKVLNNQKAVFQDGDQEFFQTSVGSNVISTGSSVTENSNSSLQQFFSGISMDITPQISADGTITLHVHPTITTVSEQNKSVDGQQVPLARTSVRELDSVIRAQDGKIVVLGGLAYERSVDNSAGIPGLNDVPVVGAAFDQRRRSTVKSEFIILLRPVIGGAQSEQQLLRERSDRLRDMGRDINPFNGR</sequence>
<keyword evidence="4" id="KW-1185">Reference proteome</keyword>
<dbReference type="Pfam" id="PF00263">
    <property type="entry name" value="Secretin"/>
    <property type="match status" value="1"/>
</dbReference>
<dbReference type="EMBL" id="CP013189">
    <property type="protein sequence ID" value="ALO45158.1"/>
    <property type="molecule type" value="Genomic_DNA"/>
</dbReference>
<dbReference type="InterPro" id="IPR011514">
    <property type="entry name" value="Secretin_N_2"/>
</dbReference>
<dbReference type="STRING" id="1249552.PS2015_472"/>
<dbReference type="InterPro" id="IPR004846">
    <property type="entry name" value="T2SS/T3SS_dom"/>
</dbReference>
<dbReference type="Gene3D" id="3.55.50.30">
    <property type="match status" value="1"/>
</dbReference>
<evidence type="ECO:0000313" key="3">
    <source>
        <dbReference type="EMBL" id="ALO45158.1"/>
    </source>
</evidence>
<accession>A0A0S2K9Z1</accession>
<dbReference type="AlphaFoldDB" id="A0A0S2K9Z1"/>
<gene>
    <name evidence="3" type="ORF">PS2015_472</name>
</gene>
<feature type="domain" description="Secretin N-terminal" evidence="2">
    <location>
        <begin position="166"/>
        <end position="283"/>
    </location>
</feature>
<protein>
    <submittedName>
        <fullName evidence="3">Uncharacterized protein</fullName>
    </submittedName>
</protein>
<name>A0A0S2K9Z1_9GAMM</name>
<dbReference type="PROSITE" id="PS51257">
    <property type="entry name" value="PROKAR_LIPOPROTEIN"/>
    <property type="match status" value="1"/>
</dbReference>
<dbReference type="GO" id="GO:0015627">
    <property type="term" value="C:type II protein secretion system complex"/>
    <property type="evidence" value="ECO:0007669"/>
    <property type="project" value="TreeGrafter"/>
</dbReference>
<dbReference type="GO" id="GO:0009306">
    <property type="term" value="P:protein secretion"/>
    <property type="evidence" value="ECO:0007669"/>
    <property type="project" value="InterPro"/>
</dbReference>
<evidence type="ECO:0000259" key="1">
    <source>
        <dbReference type="Pfam" id="PF00263"/>
    </source>
</evidence>
<dbReference type="OrthoDB" id="9775455at2"/>
<dbReference type="InterPro" id="IPR050810">
    <property type="entry name" value="Bact_Secretion_Sys_Channel"/>
</dbReference>
<organism evidence="3 4">
    <name type="scientific">Pseudohongiella spirulinae</name>
    <dbReference type="NCBI Taxonomy" id="1249552"/>
    <lineage>
        <taxon>Bacteria</taxon>
        <taxon>Pseudomonadati</taxon>
        <taxon>Pseudomonadota</taxon>
        <taxon>Gammaproteobacteria</taxon>
        <taxon>Pseudomonadales</taxon>
        <taxon>Pseudohongiellaceae</taxon>
        <taxon>Pseudohongiella</taxon>
    </lineage>
</organism>
<evidence type="ECO:0000259" key="2">
    <source>
        <dbReference type="Pfam" id="PF07655"/>
    </source>
</evidence>
<dbReference type="RefSeq" id="WP_058020652.1">
    <property type="nucleotide sequence ID" value="NZ_CP013189.1"/>
</dbReference>
<evidence type="ECO:0000313" key="4">
    <source>
        <dbReference type="Proteomes" id="UP000065641"/>
    </source>
</evidence>
<dbReference type="GO" id="GO:0019867">
    <property type="term" value="C:outer membrane"/>
    <property type="evidence" value="ECO:0007669"/>
    <property type="project" value="InterPro"/>
</dbReference>
<dbReference type="Pfam" id="PF07655">
    <property type="entry name" value="Secretin_N_2"/>
    <property type="match status" value="1"/>
</dbReference>
<dbReference type="GO" id="GO:0009297">
    <property type="term" value="P:pilus assembly"/>
    <property type="evidence" value="ECO:0007669"/>
    <property type="project" value="InterPro"/>
</dbReference>
<proteinExistence type="predicted"/>
<dbReference type="KEGG" id="pspi:PS2015_472"/>
<feature type="domain" description="Type II/III secretion system secretin-like" evidence="1">
    <location>
        <begin position="427"/>
        <end position="598"/>
    </location>
</feature>